<dbReference type="InterPro" id="IPR024079">
    <property type="entry name" value="MetalloPept_cat_dom_sf"/>
</dbReference>
<dbReference type="Proteomes" id="UP000887159">
    <property type="component" value="Unassembled WGS sequence"/>
</dbReference>
<dbReference type="GO" id="GO:0016485">
    <property type="term" value="P:protein processing"/>
    <property type="evidence" value="ECO:0007669"/>
    <property type="project" value="TreeGrafter"/>
</dbReference>
<dbReference type="Gene3D" id="3.40.390.10">
    <property type="entry name" value="Collagenase (Catalytic Domain)"/>
    <property type="match status" value="1"/>
</dbReference>
<feature type="domain" description="Peptidase M13 C-terminal" evidence="9">
    <location>
        <begin position="295"/>
        <end position="500"/>
    </location>
</feature>
<comment type="caution">
    <text evidence="11">The sequence shown here is derived from an EMBL/GenBank/DDBJ whole genome shotgun (WGS) entry which is preliminary data.</text>
</comment>
<gene>
    <name evidence="11" type="primary">Nep1</name>
    <name evidence="11" type="ORF">TNCV_1629322</name>
</gene>
<proteinExistence type="inferred from homology"/>
<accession>A0A8X6WAP9</accession>
<dbReference type="Pfam" id="PF01431">
    <property type="entry name" value="Peptidase_M13"/>
    <property type="match status" value="1"/>
</dbReference>
<evidence type="ECO:0000259" key="9">
    <source>
        <dbReference type="Pfam" id="PF01431"/>
    </source>
</evidence>
<dbReference type="GO" id="GO:0046872">
    <property type="term" value="F:metal ion binding"/>
    <property type="evidence" value="ECO:0007669"/>
    <property type="project" value="UniProtKB-KW"/>
</dbReference>
<evidence type="ECO:0000256" key="4">
    <source>
        <dbReference type="ARBA" id="ARBA00022723"/>
    </source>
</evidence>
<evidence type="ECO:0000313" key="11">
    <source>
        <dbReference type="EMBL" id="GFY30959.1"/>
    </source>
</evidence>
<protein>
    <submittedName>
        <fullName evidence="11">Neprilysin-1</fullName>
    </submittedName>
</protein>
<keyword evidence="6" id="KW-0862">Zinc</keyword>
<keyword evidence="5" id="KW-0378">Hydrolase</keyword>
<dbReference type="PRINTS" id="PR00786">
    <property type="entry name" value="NEPRILYSIN"/>
</dbReference>
<dbReference type="InterPro" id="IPR008753">
    <property type="entry name" value="Peptidase_M13_N"/>
</dbReference>
<comment type="cofactor">
    <cofactor evidence="1">
        <name>Zn(2+)</name>
        <dbReference type="ChEBI" id="CHEBI:29105"/>
    </cofactor>
</comment>
<dbReference type="AlphaFoldDB" id="A0A8X6WAP9"/>
<evidence type="ECO:0000256" key="1">
    <source>
        <dbReference type="ARBA" id="ARBA00001947"/>
    </source>
</evidence>
<dbReference type="SUPFAM" id="SSF55486">
    <property type="entry name" value="Metalloproteases ('zincins'), catalytic domain"/>
    <property type="match status" value="2"/>
</dbReference>
<dbReference type="Pfam" id="PF05649">
    <property type="entry name" value="Peptidase_M13_N"/>
    <property type="match status" value="1"/>
</dbReference>
<evidence type="ECO:0000256" key="2">
    <source>
        <dbReference type="ARBA" id="ARBA00007357"/>
    </source>
</evidence>
<name>A0A8X6WAP9_TRICX</name>
<dbReference type="InterPro" id="IPR018497">
    <property type="entry name" value="Peptidase_M13_C"/>
</dbReference>
<keyword evidence="3" id="KW-0645">Protease</keyword>
<dbReference type="PANTHER" id="PTHR11733:SF241">
    <property type="entry name" value="GH26575P-RELATED"/>
    <property type="match status" value="1"/>
</dbReference>
<dbReference type="PROSITE" id="PS51885">
    <property type="entry name" value="NEPRILYSIN"/>
    <property type="match status" value="1"/>
</dbReference>
<evidence type="ECO:0000313" key="12">
    <source>
        <dbReference type="Proteomes" id="UP000887159"/>
    </source>
</evidence>
<keyword evidence="7" id="KW-0482">Metalloprotease</keyword>
<feature type="domain" description="Peptidase M13 N-terminal" evidence="10">
    <location>
        <begin position="2"/>
        <end position="95"/>
    </location>
</feature>
<evidence type="ECO:0000256" key="6">
    <source>
        <dbReference type="ARBA" id="ARBA00022833"/>
    </source>
</evidence>
<evidence type="ECO:0000256" key="7">
    <source>
        <dbReference type="ARBA" id="ARBA00023049"/>
    </source>
</evidence>
<dbReference type="Gene3D" id="1.10.1380.10">
    <property type="entry name" value="Neutral endopeptidase , domain2"/>
    <property type="match status" value="1"/>
</dbReference>
<dbReference type="GO" id="GO:0005886">
    <property type="term" value="C:plasma membrane"/>
    <property type="evidence" value="ECO:0007669"/>
    <property type="project" value="TreeGrafter"/>
</dbReference>
<keyword evidence="12" id="KW-1185">Reference proteome</keyword>
<organism evidence="11 12">
    <name type="scientific">Trichonephila clavipes</name>
    <name type="common">Golden silk orbweaver</name>
    <name type="synonym">Nephila clavipes</name>
    <dbReference type="NCBI Taxonomy" id="2585209"/>
    <lineage>
        <taxon>Eukaryota</taxon>
        <taxon>Metazoa</taxon>
        <taxon>Ecdysozoa</taxon>
        <taxon>Arthropoda</taxon>
        <taxon>Chelicerata</taxon>
        <taxon>Arachnida</taxon>
        <taxon>Araneae</taxon>
        <taxon>Araneomorphae</taxon>
        <taxon>Entelegynae</taxon>
        <taxon>Araneoidea</taxon>
        <taxon>Nephilidae</taxon>
        <taxon>Trichonephila</taxon>
    </lineage>
</organism>
<dbReference type="PANTHER" id="PTHR11733">
    <property type="entry name" value="ZINC METALLOPROTEASE FAMILY M13 NEPRILYSIN-RELATED"/>
    <property type="match status" value="1"/>
</dbReference>
<keyword evidence="4" id="KW-0479">Metal-binding</keyword>
<evidence type="ECO:0000256" key="8">
    <source>
        <dbReference type="SAM" id="Coils"/>
    </source>
</evidence>
<reference evidence="11" key="1">
    <citation type="submission" date="2020-08" db="EMBL/GenBank/DDBJ databases">
        <title>Multicomponent nature underlies the extraordinary mechanical properties of spider dragline silk.</title>
        <authorList>
            <person name="Kono N."/>
            <person name="Nakamura H."/>
            <person name="Mori M."/>
            <person name="Yoshida Y."/>
            <person name="Ohtoshi R."/>
            <person name="Malay A.D."/>
            <person name="Moran D.A.P."/>
            <person name="Tomita M."/>
            <person name="Numata K."/>
            <person name="Arakawa K."/>
        </authorList>
    </citation>
    <scope>NUCLEOTIDE SEQUENCE</scope>
</reference>
<sequence>MLPFLDGEYSQKRTEFKKVLLGISAERERWSQCVDLVNKKMGMAVGALFIRDNFDPKSKETAQEMILNIREAFNELLEENAWMDKETREVAREKATVDRARRIFLNRGNETLCPETVQRSHVKSLHALRKALSSRDKKGNKIFLSHIILNNNNQKSLVEFVVPDYCLAVDSLGVGDVPKSVRGCCVLEGEGFLISSDAVREEKVPCVFEVRSSELFLAEGNGITSANAMNERIGYPDLLTNPVELSKEYEGLTIHDDLFLVNILNVFEFEAAKNLKKLRQPVNKDRWTTEPAVVNAFYNPNKNDIVFPAGILQPLFYSHYFPKSLNYGGIGVVIGHEMTHGFDDKGRQFDKDGNLKQWWNEATVRRFRERAQCIIDQYSSYVLEDIGLNINGKMTQGENVADNGGLKQAYRAYKKWVKRHGEEPLLPGLNLTHDQLFFLNYAQIWCGSMRPEDALSKVRSSVHSPGPIRVLGPLSNSYDFARTYNCPLGSRMNPKKKCSVW</sequence>
<evidence type="ECO:0000256" key="5">
    <source>
        <dbReference type="ARBA" id="ARBA00022801"/>
    </source>
</evidence>
<dbReference type="GO" id="GO:0004222">
    <property type="term" value="F:metalloendopeptidase activity"/>
    <property type="evidence" value="ECO:0007669"/>
    <property type="project" value="InterPro"/>
</dbReference>
<dbReference type="CDD" id="cd08662">
    <property type="entry name" value="M13"/>
    <property type="match status" value="1"/>
</dbReference>
<dbReference type="InterPro" id="IPR042089">
    <property type="entry name" value="Peptidase_M13_dom_2"/>
</dbReference>
<comment type="similarity">
    <text evidence="2">Belongs to the peptidase M13 family.</text>
</comment>
<feature type="coiled-coil region" evidence="8">
    <location>
        <begin position="59"/>
        <end position="103"/>
    </location>
</feature>
<keyword evidence="8" id="KW-0175">Coiled coil</keyword>
<dbReference type="InterPro" id="IPR000718">
    <property type="entry name" value="Peptidase_M13"/>
</dbReference>
<evidence type="ECO:0000256" key="3">
    <source>
        <dbReference type="ARBA" id="ARBA00022670"/>
    </source>
</evidence>
<dbReference type="EMBL" id="BMAU01021395">
    <property type="protein sequence ID" value="GFY30959.1"/>
    <property type="molecule type" value="Genomic_DNA"/>
</dbReference>
<evidence type="ECO:0000259" key="10">
    <source>
        <dbReference type="Pfam" id="PF05649"/>
    </source>
</evidence>